<sequence>MQLPGAAPIEWLTDNGTAYTAHETCEFGASQGLLIRTTPAYSPGSSGMAESFVKSFKRGYVHLAHLDSAEVVLKQFPPLVQRLQLRAPRTWG</sequence>
<name>A0AAE6FXC3_MYXXA</name>
<organism evidence="2 3">
    <name type="scientific">Myxococcus xanthus</name>
    <dbReference type="NCBI Taxonomy" id="34"/>
    <lineage>
        <taxon>Bacteria</taxon>
        <taxon>Pseudomonadati</taxon>
        <taxon>Myxococcota</taxon>
        <taxon>Myxococcia</taxon>
        <taxon>Myxococcales</taxon>
        <taxon>Cystobacterineae</taxon>
        <taxon>Myxococcaceae</taxon>
        <taxon>Myxococcus</taxon>
    </lineage>
</organism>
<proteinExistence type="predicted"/>
<accession>A0AAE6FXC3</accession>
<dbReference type="SUPFAM" id="SSF53098">
    <property type="entry name" value="Ribonuclease H-like"/>
    <property type="match status" value="1"/>
</dbReference>
<gene>
    <name evidence="2" type="ORF">BHS09_08985</name>
</gene>
<protein>
    <recommendedName>
        <fullName evidence="1">Integrase catalytic domain-containing protein</fullName>
    </recommendedName>
</protein>
<dbReference type="GO" id="GO:0003676">
    <property type="term" value="F:nucleic acid binding"/>
    <property type="evidence" value="ECO:0007669"/>
    <property type="project" value="InterPro"/>
</dbReference>
<evidence type="ECO:0000313" key="3">
    <source>
        <dbReference type="Proteomes" id="UP000320179"/>
    </source>
</evidence>
<dbReference type="PROSITE" id="PS50994">
    <property type="entry name" value="INTEGRASE"/>
    <property type="match status" value="1"/>
</dbReference>
<dbReference type="GO" id="GO:0015074">
    <property type="term" value="P:DNA integration"/>
    <property type="evidence" value="ECO:0007669"/>
    <property type="project" value="InterPro"/>
</dbReference>
<dbReference type="InterPro" id="IPR001584">
    <property type="entry name" value="Integrase_cat-core"/>
</dbReference>
<dbReference type="AlphaFoldDB" id="A0AAE6FXC3"/>
<dbReference type="Proteomes" id="UP000320179">
    <property type="component" value="Chromosome"/>
</dbReference>
<dbReference type="Gene3D" id="3.30.420.10">
    <property type="entry name" value="Ribonuclease H-like superfamily/Ribonuclease H"/>
    <property type="match status" value="1"/>
</dbReference>
<feature type="domain" description="Integrase catalytic" evidence="1">
    <location>
        <begin position="1"/>
        <end position="92"/>
    </location>
</feature>
<reference evidence="2 3" key="1">
    <citation type="journal article" date="2019" name="Science">
        <title>Social genes are selection hotspots in kin groups of a soil microbe.</title>
        <authorList>
            <person name="Wielgoss S."/>
            <person name="Wolfensberger R."/>
            <person name="Sun L."/>
            <person name="Fiegna F."/>
            <person name="Velicer G.J."/>
        </authorList>
    </citation>
    <scope>NUCLEOTIDE SEQUENCE [LARGE SCALE GENOMIC DNA]</scope>
    <source>
        <strain evidence="2 3">MC3.5.9c15</strain>
    </source>
</reference>
<dbReference type="InterPro" id="IPR036397">
    <property type="entry name" value="RNaseH_sf"/>
</dbReference>
<evidence type="ECO:0000259" key="1">
    <source>
        <dbReference type="PROSITE" id="PS50994"/>
    </source>
</evidence>
<evidence type="ECO:0000313" key="2">
    <source>
        <dbReference type="EMBL" id="QDE67123.1"/>
    </source>
</evidence>
<dbReference type="EMBL" id="CP017174">
    <property type="protein sequence ID" value="QDE67123.1"/>
    <property type="molecule type" value="Genomic_DNA"/>
</dbReference>
<dbReference type="RefSeq" id="WP_140797693.1">
    <property type="nucleotide sequence ID" value="NZ_CP017173.1"/>
</dbReference>
<dbReference type="InterPro" id="IPR012337">
    <property type="entry name" value="RNaseH-like_sf"/>
</dbReference>